<dbReference type="GO" id="GO:0003999">
    <property type="term" value="F:adenine phosphoribosyltransferase activity"/>
    <property type="evidence" value="ECO:0007669"/>
    <property type="project" value="UniProtKB-EC"/>
</dbReference>
<dbReference type="EMBL" id="AJSR01001275">
    <property type="protein sequence ID" value="EKM31238.1"/>
    <property type="molecule type" value="Genomic_DNA"/>
</dbReference>
<organism evidence="1 2">
    <name type="scientific">Vibrio harveyi</name>
    <name type="common">Beneckea harveyi</name>
    <dbReference type="NCBI Taxonomy" id="669"/>
    <lineage>
        <taxon>Bacteria</taxon>
        <taxon>Pseudomonadati</taxon>
        <taxon>Pseudomonadota</taxon>
        <taxon>Gammaproteobacteria</taxon>
        <taxon>Vibrionales</taxon>
        <taxon>Vibrionaceae</taxon>
        <taxon>Vibrio</taxon>
    </lineage>
</organism>
<sequence length="16" mass="1891">MFIALIYTAIRTEGYE</sequence>
<name>A0A454CXV3_VIBHA</name>
<proteinExistence type="predicted"/>
<keyword evidence="1" id="KW-0328">Glycosyltransferase</keyword>
<feature type="non-terminal residue" evidence="1">
    <location>
        <position position="16"/>
    </location>
</feature>
<dbReference type="EC" id="2.4.2.7" evidence="1"/>
<protein>
    <submittedName>
        <fullName evidence="1">Adenine phosphoribosyltransferase</fullName>
        <ecNumber evidence="1">2.4.2.7</ecNumber>
    </submittedName>
</protein>
<keyword evidence="1" id="KW-0808">Transferase</keyword>
<reference evidence="1 2" key="1">
    <citation type="submission" date="2012-10" db="EMBL/GenBank/DDBJ databases">
        <title>Genome sequence of Vibrio Cholerae HENC-02.</title>
        <authorList>
            <person name="Eppinger M."/>
            <person name="Hasan N.A."/>
            <person name="Sengamalay N."/>
            <person name="Hine E."/>
            <person name="Su Q."/>
            <person name="Daugherty S.C."/>
            <person name="Young S."/>
            <person name="Sadzewicz L."/>
            <person name="Tallon L."/>
            <person name="Cebula T.A."/>
            <person name="Ravel J."/>
            <person name="Colwell R.R."/>
        </authorList>
    </citation>
    <scope>NUCLEOTIDE SEQUENCE [LARGE SCALE GENOMIC DNA]</scope>
    <source>
        <strain evidence="1 2">HENC-02</strain>
    </source>
</reference>
<accession>A0A454CXV3</accession>
<comment type="caution">
    <text evidence="1">The sequence shown here is derived from an EMBL/GenBank/DDBJ whole genome shotgun (WGS) entry which is preliminary data.</text>
</comment>
<dbReference type="AlphaFoldDB" id="A0A454CXV3"/>
<evidence type="ECO:0000313" key="1">
    <source>
        <dbReference type="EMBL" id="EKM31238.1"/>
    </source>
</evidence>
<gene>
    <name evidence="1" type="primary">apt</name>
    <name evidence="1" type="ORF">VCHENC02_3104A</name>
</gene>
<dbReference type="Proteomes" id="UP000008367">
    <property type="component" value="Unassembled WGS sequence"/>
</dbReference>
<evidence type="ECO:0000313" key="2">
    <source>
        <dbReference type="Proteomes" id="UP000008367"/>
    </source>
</evidence>